<feature type="compositionally biased region" description="Basic residues" evidence="1">
    <location>
        <begin position="51"/>
        <end position="66"/>
    </location>
</feature>
<evidence type="ECO:0000313" key="2">
    <source>
        <dbReference type="EMBL" id="KPM35848.1"/>
    </source>
</evidence>
<dbReference type="Proteomes" id="UP000050424">
    <property type="component" value="Unassembled WGS sequence"/>
</dbReference>
<organism evidence="2 3">
    <name type="scientific">Neonectria ditissima</name>
    <dbReference type="NCBI Taxonomy" id="78410"/>
    <lineage>
        <taxon>Eukaryota</taxon>
        <taxon>Fungi</taxon>
        <taxon>Dikarya</taxon>
        <taxon>Ascomycota</taxon>
        <taxon>Pezizomycotina</taxon>
        <taxon>Sordariomycetes</taxon>
        <taxon>Hypocreomycetidae</taxon>
        <taxon>Hypocreales</taxon>
        <taxon>Nectriaceae</taxon>
        <taxon>Neonectria</taxon>
    </lineage>
</organism>
<evidence type="ECO:0000313" key="3">
    <source>
        <dbReference type="Proteomes" id="UP000050424"/>
    </source>
</evidence>
<reference evidence="2 3" key="1">
    <citation type="submission" date="2015-09" db="EMBL/GenBank/DDBJ databases">
        <title>Draft genome of a European isolate of the apple canker pathogen Neonectria ditissima.</title>
        <authorList>
            <person name="Gomez-Cortecero A."/>
            <person name="Harrison R.J."/>
            <person name="Armitage A.D."/>
        </authorList>
    </citation>
    <scope>NUCLEOTIDE SEQUENCE [LARGE SCALE GENOMIC DNA]</scope>
    <source>
        <strain evidence="2 3">R09/05</strain>
    </source>
</reference>
<evidence type="ECO:0000256" key="1">
    <source>
        <dbReference type="SAM" id="MobiDB-lite"/>
    </source>
</evidence>
<keyword evidence="3" id="KW-1185">Reference proteome</keyword>
<dbReference type="OrthoDB" id="4158087at2759"/>
<comment type="caution">
    <text evidence="2">The sequence shown here is derived from an EMBL/GenBank/DDBJ whole genome shotgun (WGS) entry which is preliminary data.</text>
</comment>
<protein>
    <recommendedName>
        <fullName evidence="4">Transcription factor domain-containing protein</fullName>
    </recommendedName>
</protein>
<evidence type="ECO:0008006" key="4">
    <source>
        <dbReference type="Google" id="ProtNLM"/>
    </source>
</evidence>
<dbReference type="AlphaFoldDB" id="A0A0P7B319"/>
<proteinExistence type="predicted"/>
<dbReference type="PANTHER" id="PTHR37540">
    <property type="entry name" value="TRANSCRIPTION FACTOR (ACR-2), PUTATIVE-RELATED-RELATED"/>
    <property type="match status" value="1"/>
</dbReference>
<name>A0A0P7B319_9HYPO</name>
<gene>
    <name evidence="2" type="ORF">AK830_g10728</name>
</gene>
<dbReference type="EMBL" id="LKCW01000229">
    <property type="protein sequence ID" value="KPM35848.1"/>
    <property type="molecule type" value="Genomic_DNA"/>
</dbReference>
<feature type="region of interest" description="Disordered" evidence="1">
    <location>
        <begin position="51"/>
        <end position="81"/>
    </location>
</feature>
<sequence>MRCTQETICNGADYPSPPKSDYARGLSLIIAMRFQFVSSDAKARKMVRSHVMKGRHVGRTHPHRRQRDGAQSESKSNERYQVRPKDDAALTLSRCIGDGIPAFATGHIWTPYQKLRIHQYFLVIAEALYPQELCQSTDVYKSMWFQSLFVDEAYFHFSIAMTNTCIDFFLRKTRESSTTLAHLSRTFQLMNRRLGSQDAITDMTVGLTAVLSIHESLRGDLNRNKIHLDGLQHMVALRGGLGSFEGSVSILQKICRADLEYSLLSGESPRFHYVDMPRQIVPSTTENIEDRFRYLLLYFPKDRSSSMHQLVIDTLNTNALFNRNPGSPKTDAFEFQAIILSLLYRLLHADETESESFTEAQRVCFFGLLAFVGSFLFQFGRRRYLRYQQLARRVQTCIEKLDERTHSDGLVLWLLFIGGVCMWGEETDSHWVLPTVAGRGRIMGLSTWEDALKELKRTPWTHSIHDEIGKRMWEDSRRHV</sequence>
<dbReference type="PANTHER" id="PTHR37540:SF9">
    <property type="entry name" value="ZN(2)-C6 FUNGAL-TYPE DOMAIN-CONTAINING PROTEIN"/>
    <property type="match status" value="1"/>
</dbReference>
<dbReference type="STRING" id="78410.A0A0P7B319"/>
<accession>A0A0P7B319</accession>
<feature type="compositionally biased region" description="Basic and acidic residues" evidence="1">
    <location>
        <begin position="67"/>
        <end position="81"/>
    </location>
</feature>